<evidence type="ECO:0000256" key="3">
    <source>
        <dbReference type="ARBA" id="ARBA00022692"/>
    </source>
</evidence>
<feature type="coiled-coil region" evidence="9">
    <location>
        <begin position="59"/>
        <end position="115"/>
    </location>
</feature>
<protein>
    <recommendedName>
        <fullName evidence="11">Vesicle transport v-SNARE N-terminal domain-containing protein</fullName>
    </recommendedName>
</protein>
<evidence type="ECO:0000313" key="13">
    <source>
        <dbReference type="Proteomes" id="UP000604825"/>
    </source>
</evidence>
<gene>
    <name evidence="12" type="ORF">NCGR_LOCUS21311</name>
</gene>
<keyword evidence="2" id="KW-0813">Transport</keyword>
<dbReference type="SUPFAM" id="SSF47661">
    <property type="entry name" value="t-snare proteins"/>
    <property type="match status" value="1"/>
</dbReference>
<dbReference type="FunFam" id="1.20.58.400:FF:000001">
    <property type="entry name" value="Vesicle transport through interaction with t-SNAREs homolog 1A"/>
    <property type="match status" value="1"/>
</dbReference>
<dbReference type="GO" id="GO:0005484">
    <property type="term" value="F:SNAP receptor activity"/>
    <property type="evidence" value="ECO:0007669"/>
    <property type="project" value="TreeGrafter"/>
</dbReference>
<dbReference type="Proteomes" id="UP000604825">
    <property type="component" value="Unassembled WGS sequence"/>
</dbReference>
<dbReference type="GO" id="GO:0031902">
    <property type="term" value="C:late endosome membrane"/>
    <property type="evidence" value="ECO:0007669"/>
    <property type="project" value="TreeGrafter"/>
</dbReference>
<keyword evidence="3 10" id="KW-0812">Transmembrane</keyword>
<dbReference type="AlphaFoldDB" id="A0A811NZA1"/>
<accession>A0A811NZA1</accession>
<dbReference type="Gene3D" id="1.20.5.110">
    <property type="match status" value="1"/>
</dbReference>
<evidence type="ECO:0000256" key="7">
    <source>
        <dbReference type="ARBA" id="ARBA00023136"/>
    </source>
</evidence>
<dbReference type="Pfam" id="PF12352">
    <property type="entry name" value="V-SNARE_C"/>
    <property type="match status" value="1"/>
</dbReference>
<keyword evidence="6 9" id="KW-0175">Coiled coil</keyword>
<dbReference type="InterPro" id="IPR010989">
    <property type="entry name" value="SNARE"/>
</dbReference>
<dbReference type="PANTHER" id="PTHR21230">
    <property type="entry name" value="VESICLE TRANSPORT V-SNARE PROTEIN VTI1-RELATED"/>
    <property type="match status" value="1"/>
</dbReference>
<dbReference type="GO" id="GO:0000149">
    <property type="term" value="F:SNARE binding"/>
    <property type="evidence" value="ECO:0007669"/>
    <property type="project" value="TreeGrafter"/>
</dbReference>
<dbReference type="OrthoDB" id="430637at2759"/>
<keyword evidence="13" id="KW-1185">Reference proteome</keyword>
<evidence type="ECO:0000256" key="8">
    <source>
        <dbReference type="ARBA" id="ARBA00060376"/>
    </source>
</evidence>
<dbReference type="PANTHER" id="PTHR21230:SF31">
    <property type="entry name" value="OS01G0560200 PROTEIN"/>
    <property type="match status" value="1"/>
</dbReference>
<dbReference type="InterPro" id="IPR007705">
    <property type="entry name" value="Vesicle_trsprt_v-SNARE_N"/>
</dbReference>
<evidence type="ECO:0000256" key="5">
    <source>
        <dbReference type="ARBA" id="ARBA00022989"/>
    </source>
</evidence>
<evidence type="ECO:0000256" key="9">
    <source>
        <dbReference type="SAM" id="Coils"/>
    </source>
</evidence>
<keyword evidence="4" id="KW-0653">Protein transport</keyword>
<feature type="domain" description="Vesicle transport v-SNARE N-terminal" evidence="11">
    <location>
        <begin position="59"/>
        <end position="119"/>
    </location>
</feature>
<comment type="caution">
    <text evidence="12">The sequence shown here is derived from an EMBL/GenBank/DDBJ whole genome shotgun (WGS) entry which is preliminary data.</text>
</comment>
<name>A0A811NZA1_9POAL</name>
<dbReference type="GO" id="GO:0012507">
    <property type="term" value="C:ER to Golgi transport vesicle membrane"/>
    <property type="evidence" value="ECO:0007669"/>
    <property type="project" value="TreeGrafter"/>
</dbReference>
<evidence type="ECO:0000256" key="4">
    <source>
        <dbReference type="ARBA" id="ARBA00022927"/>
    </source>
</evidence>
<evidence type="ECO:0000256" key="10">
    <source>
        <dbReference type="SAM" id="Phobius"/>
    </source>
</evidence>
<dbReference type="GO" id="GO:0005794">
    <property type="term" value="C:Golgi apparatus"/>
    <property type="evidence" value="ECO:0007669"/>
    <property type="project" value="TreeGrafter"/>
</dbReference>
<reference evidence="12" key="1">
    <citation type="submission" date="2020-10" db="EMBL/GenBank/DDBJ databases">
        <authorList>
            <person name="Han B."/>
            <person name="Lu T."/>
            <person name="Zhao Q."/>
            <person name="Huang X."/>
            <person name="Zhao Y."/>
        </authorList>
    </citation>
    <scope>NUCLEOTIDE SEQUENCE</scope>
</reference>
<organism evidence="12 13">
    <name type="scientific">Miscanthus lutarioriparius</name>
    <dbReference type="NCBI Taxonomy" id="422564"/>
    <lineage>
        <taxon>Eukaryota</taxon>
        <taxon>Viridiplantae</taxon>
        <taxon>Streptophyta</taxon>
        <taxon>Embryophyta</taxon>
        <taxon>Tracheophyta</taxon>
        <taxon>Spermatophyta</taxon>
        <taxon>Magnoliopsida</taxon>
        <taxon>Liliopsida</taxon>
        <taxon>Poales</taxon>
        <taxon>Poaceae</taxon>
        <taxon>PACMAD clade</taxon>
        <taxon>Panicoideae</taxon>
        <taxon>Andropogonodae</taxon>
        <taxon>Andropogoneae</taxon>
        <taxon>Saccharinae</taxon>
        <taxon>Miscanthus</taxon>
    </lineage>
</organism>
<feature type="transmembrane region" description="Helical" evidence="10">
    <location>
        <begin position="226"/>
        <end position="245"/>
    </location>
</feature>
<keyword evidence="7 10" id="KW-0472">Membrane</keyword>
<dbReference type="CDD" id="cd15862">
    <property type="entry name" value="SNARE_Vti1"/>
    <property type="match status" value="1"/>
</dbReference>
<comment type="similarity">
    <text evidence="1">Belongs to the VTI1 family.</text>
</comment>
<evidence type="ECO:0000256" key="2">
    <source>
        <dbReference type="ARBA" id="ARBA00022448"/>
    </source>
</evidence>
<dbReference type="FunFam" id="1.20.5.110:FF:000002">
    <property type="entry name" value="Vesicle transport through interaction with t-SNAREsB"/>
    <property type="match status" value="1"/>
</dbReference>
<dbReference type="GO" id="GO:0031201">
    <property type="term" value="C:SNARE complex"/>
    <property type="evidence" value="ECO:0007669"/>
    <property type="project" value="TreeGrafter"/>
</dbReference>
<comment type="subcellular location">
    <subcellularLocation>
        <location evidence="8">Prevacuolar compartment membrane</location>
        <topology evidence="8">Single-pass type IV membrane protein</topology>
    </subcellularLocation>
</comment>
<dbReference type="Pfam" id="PF05008">
    <property type="entry name" value="V-SNARE"/>
    <property type="match status" value="1"/>
</dbReference>
<dbReference type="EMBL" id="CAJGYO010000005">
    <property type="protein sequence ID" value="CAD6231198.1"/>
    <property type="molecule type" value="Genomic_DNA"/>
</dbReference>
<evidence type="ECO:0000313" key="12">
    <source>
        <dbReference type="EMBL" id="CAD6231198.1"/>
    </source>
</evidence>
<dbReference type="GO" id="GO:0006886">
    <property type="term" value="P:intracellular protein transport"/>
    <property type="evidence" value="ECO:0007669"/>
    <property type="project" value="InterPro"/>
</dbReference>
<sequence>MSEVFEGYERQYCEASASLTRKCTAAAALQGGNPPPFPNPAISVVPPSESSIHWIFGRAEKLKQKAAEIQSGIDGAEALIRKMDLEARNLQPSIRAGLLAKIREYKSDLNNLKGALKRITSGNAQQGVREELLESEMADALGVSADQRSRLLRATERENRTTDRLRDSHKTMLETEDLGVSILHDLNQQRQSLLRGHDVLDEVDNNVGKSRRIIGGMMRRMDRNKWIIGLIIAVLVLAILVILYFKFVH</sequence>
<proteinExistence type="inferred from homology"/>
<evidence type="ECO:0000256" key="1">
    <source>
        <dbReference type="ARBA" id="ARBA00006108"/>
    </source>
</evidence>
<evidence type="ECO:0000259" key="11">
    <source>
        <dbReference type="Pfam" id="PF05008"/>
    </source>
</evidence>
<dbReference type="InterPro" id="IPR038407">
    <property type="entry name" value="v-SNARE_N_sf"/>
</dbReference>
<dbReference type="SUPFAM" id="SSF58038">
    <property type="entry name" value="SNARE fusion complex"/>
    <property type="match status" value="1"/>
</dbReference>
<evidence type="ECO:0000256" key="6">
    <source>
        <dbReference type="ARBA" id="ARBA00023054"/>
    </source>
</evidence>
<dbReference type="GO" id="GO:0006906">
    <property type="term" value="P:vesicle fusion"/>
    <property type="evidence" value="ECO:0007669"/>
    <property type="project" value="TreeGrafter"/>
</dbReference>
<keyword evidence="5 10" id="KW-1133">Transmembrane helix</keyword>
<dbReference type="Gene3D" id="1.20.58.400">
    <property type="entry name" value="t-snare proteins"/>
    <property type="match status" value="1"/>
</dbReference>
<dbReference type="GO" id="GO:0005789">
    <property type="term" value="C:endoplasmic reticulum membrane"/>
    <property type="evidence" value="ECO:0007669"/>
    <property type="project" value="TreeGrafter"/>
</dbReference>